<dbReference type="EMBL" id="KZ805340">
    <property type="protein sequence ID" value="PVI02669.1"/>
    <property type="molecule type" value="Genomic_DNA"/>
</dbReference>
<feature type="compositionally biased region" description="Basic and acidic residues" evidence="2">
    <location>
        <begin position="119"/>
        <end position="135"/>
    </location>
</feature>
<evidence type="ECO:0000259" key="3">
    <source>
        <dbReference type="PROSITE" id="PS50048"/>
    </source>
</evidence>
<accession>A0A2V1DX40</accession>
<sequence>MSSKLPLPMFGTLISDLHQKKQLTFVENKNHASALNRNKRDKPHFSCQYCRSRKIRCSDEPSGCEKCRSLMLDCHYEEKRKKRITSKSNGSLGVRDQSTEAKGPGSGKGTRSNNAIAGEKTHQQPEPDNRVSECDRCQNFNNSEYTGYSECGHEGITFPPSPLSTELFNGPLSIPDIDYLIDLESVPHNASPFNSLDISSIPYSGMQTPLTSDNILLPSSKINENDTGDEYDWQSLMGSINLPPTYSGIEDKREGASLTSIPAQSSSKAGEESWGKSLMGHERAGFDVCCRCREFTTSLFEELCAESKSSHRSSLDALLGHFRGSLKLIATILNCNSCQPPTESNMLLAMAGHYMGTINERIVQDFIRWKEEGGESSIPKDDSSEIRFSSYRIDDKSELIQVLGSIISFQLSQFSFLLERLKTRIGMESGSRVLLDETTKKVKTARSALQAVGGPAGRQDETTSRNVR</sequence>
<dbReference type="PROSITE" id="PS50048">
    <property type="entry name" value="ZN2_CY6_FUNGAL_2"/>
    <property type="match status" value="1"/>
</dbReference>
<feature type="compositionally biased region" description="Basic and acidic residues" evidence="2">
    <location>
        <begin position="458"/>
        <end position="468"/>
    </location>
</feature>
<reference evidence="4 5" key="1">
    <citation type="journal article" date="2018" name="Sci. Rep.">
        <title>Comparative genomics provides insights into the lifestyle and reveals functional heterogeneity of dark septate endophytic fungi.</title>
        <authorList>
            <person name="Knapp D.G."/>
            <person name="Nemeth J.B."/>
            <person name="Barry K."/>
            <person name="Hainaut M."/>
            <person name="Henrissat B."/>
            <person name="Johnson J."/>
            <person name="Kuo A."/>
            <person name="Lim J.H.P."/>
            <person name="Lipzen A."/>
            <person name="Nolan M."/>
            <person name="Ohm R.A."/>
            <person name="Tamas L."/>
            <person name="Grigoriev I.V."/>
            <person name="Spatafora J.W."/>
            <person name="Nagy L.G."/>
            <person name="Kovacs G.M."/>
        </authorList>
    </citation>
    <scope>NUCLEOTIDE SEQUENCE [LARGE SCALE GENOMIC DNA]</scope>
    <source>
        <strain evidence="4 5">DSE2036</strain>
    </source>
</reference>
<feature type="region of interest" description="Disordered" evidence="2">
    <location>
        <begin position="85"/>
        <end position="135"/>
    </location>
</feature>
<feature type="region of interest" description="Disordered" evidence="2">
    <location>
        <begin position="448"/>
        <end position="468"/>
    </location>
</feature>
<feature type="region of interest" description="Disordered" evidence="2">
    <location>
        <begin position="255"/>
        <end position="274"/>
    </location>
</feature>
<evidence type="ECO:0000313" key="4">
    <source>
        <dbReference type="EMBL" id="PVI02669.1"/>
    </source>
</evidence>
<organism evidence="4 5">
    <name type="scientific">Periconia macrospinosa</name>
    <dbReference type="NCBI Taxonomy" id="97972"/>
    <lineage>
        <taxon>Eukaryota</taxon>
        <taxon>Fungi</taxon>
        <taxon>Dikarya</taxon>
        <taxon>Ascomycota</taxon>
        <taxon>Pezizomycotina</taxon>
        <taxon>Dothideomycetes</taxon>
        <taxon>Pleosporomycetidae</taxon>
        <taxon>Pleosporales</taxon>
        <taxon>Massarineae</taxon>
        <taxon>Periconiaceae</taxon>
        <taxon>Periconia</taxon>
    </lineage>
</organism>
<keyword evidence="1" id="KW-0539">Nucleus</keyword>
<protein>
    <recommendedName>
        <fullName evidence="3">Zn(2)-C6 fungal-type domain-containing protein</fullName>
    </recommendedName>
</protein>
<dbReference type="SMART" id="SM00066">
    <property type="entry name" value="GAL4"/>
    <property type="match status" value="1"/>
</dbReference>
<dbReference type="GO" id="GO:0000981">
    <property type="term" value="F:DNA-binding transcription factor activity, RNA polymerase II-specific"/>
    <property type="evidence" value="ECO:0007669"/>
    <property type="project" value="InterPro"/>
</dbReference>
<feature type="compositionally biased region" description="Polar residues" evidence="2">
    <location>
        <begin position="257"/>
        <end position="268"/>
    </location>
</feature>
<dbReference type="PANTHER" id="PTHR31668:SF30">
    <property type="entry name" value="ZN(II)2CYS6 TRANSCRIPTION FACTOR (EUROFUNG)"/>
    <property type="match status" value="1"/>
</dbReference>
<dbReference type="Gene3D" id="4.10.240.10">
    <property type="entry name" value="Zn(2)-C6 fungal-type DNA-binding domain"/>
    <property type="match status" value="1"/>
</dbReference>
<dbReference type="STRING" id="97972.A0A2V1DX40"/>
<feature type="domain" description="Zn(2)-C6 fungal-type" evidence="3">
    <location>
        <begin position="46"/>
        <end position="76"/>
    </location>
</feature>
<evidence type="ECO:0000256" key="2">
    <source>
        <dbReference type="SAM" id="MobiDB-lite"/>
    </source>
</evidence>
<dbReference type="PROSITE" id="PS00463">
    <property type="entry name" value="ZN2_CY6_FUNGAL_1"/>
    <property type="match status" value="1"/>
</dbReference>
<dbReference type="SUPFAM" id="SSF57701">
    <property type="entry name" value="Zn2/Cys6 DNA-binding domain"/>
    <property type="match status" value="1"/>
</dbReference>
<dbReference type="PANTHER" id="PTHR31668">
    <property type="entry name" value="GLUCOSE TRANSPORT TRANSCRIPTION REGULATOR RGT1-RELATED-RELATED"/>
    <property type="match status" value="1"/>
</dbReference>
<dbReference type="OrthoDB" id="4356994at2759"/>
<dbReference type="InterPro" id="IPR050797">
    <property type="entry name" value="Carb_Metab_Trans_Reg"/>
</dbReference>
<dbReference type="CDD" id="cd00067">
    <property type="entry name" value="GAL4"/>
    <property type="match status" value="1"/>
</dbReference>
<keyword evidence="5" id="KW-1185">Reference proteome</keyword>
<dbReference type="Proteomes" id="UP000244855">
    <property type="component" value="Unassembled WGS sequence"/>
</dbReference>
<dbReference type="Pfam" id="PF00172">
    <property type="entry name" value="Zn_clus"/>
    <property type="match status" value="1"/>
</dbReference>
<dbReference type="InterPro" id="IPR001138">
    <property type="entry name" value="Zn2Cys6_DnaBD"/>
</dbReference>
<evidence type="ECO:0000256" key="1">
    <source>
        <dbReference type="ARBA" id="ARBA00023242"/>
    </source>
</evidence>
<gene>
    <name evidence="4" type="ORF">DM02DRAFT_670396</name>
</gene>
<dbReference type="AlphaFoldDB" id="A0A2V1DX40"/>
<proteinExistence type="predicted"/>
<evidence type="ECO:0000313" key="5">
    <source>
        <dbReference type="Proteomes" id="UP000244855"/>
    </source>
</evidence>
<dbReference type="InterPro" id="IPR036864">
    <property type="entry name" value="Zn2-C6_fun-type_DNA-bd_sf"/>
</dbReference>
<dbReference type="GO" id="GO:0008270">
    <property type="term" value="F:zinc ion binding"/>
    <property type="evidence" value="ECO:0007669"/>
    <property type="project" value="InterPro"/>
</dbReference>
<name>A0A2V1DX40_9PLEO</name>